<proteinExistence type="predicted"/>
<reference evidence="2 3" key="1">
    <citation type="submission" date="2014-07" db="EMBL/GenBank/DDBJ databases">
        <authorList>
            <person name="Sibley D."/>
            <person name="Venepally P."/>
            <person name="Karamycheva S."/>
            <person name="Hadjithomas M."/>
            <person name="Khan A."/>
            <person name="Brunk B."/>
            <person name="Roos D."/>
            <person name="Caler E."/>
            <person name="Lorenzi H."/>
        </authorList>
    </citation>
    <scope>NUCLEOTIDE SEQUENCE [LARGE SCALE GENOMIC DNA]</scope>
    <source>
        <strain evidence="2 3">FOU</strain>
    </source>
</reference>
<comment type="caution">
    <text evidence="2">The sequence shown here is derived from an EMBL/GenBank/DDBJ whole genome shotgun (WGS) entry which is preliminary data.</text>
</comment>
<evidence type="ECO:0000313" key="3">
    <source>
        <dbReference type="Proteomes" id="UP000028838"/>
    </source>
</evidence>
<keyword evidence="1" id="KW-0175">Coiled coil</keyword>
<name>A0A086LGE0_TOXGO</name>
<dbReference type="Proteomes" id="UP000028838">
    <property type="component" value="Unassembled WGS sequence"/>
</dbReference>
<protein>
    <submittedName>
        <fullName evidence="2">RecF/RecN/SMC amine-terminal domain protein</fullName>
    </submittedName>
</protein>
<dbReference type="VEuPathDB" id="ToxoDB:TGFOU_402690"/>
<dbReference type="AlphaFoldDB" id="A0A086LGE0"/>
<evidence type="ECO:0000256" key="1">
    <source>
        <dbReference type="SAM" id="Coils"/>
    </source>
</evidence>
<feature type="non-terminal residue" evidence="2">
    <location>
        <position position="1"/>
    </location>
</feature>
<feature type="coiled-coil region" evidence="1">
    <location>
        <begin position="6"/>
        <end position="111"/>
    </location>
</feature>
<accession>A0A086LGE0</accession>
<sequence length="121" mass="13862">GLVVEDVRLRQAISSAREALKEAEEELQELRAIRQRLRRAAASASLLAEAEVKSRLDSLRETVEEKKRNVQRLLEETRNLEKQTLDTRRRLDENAGEIEALEKRQRSLEKVGGARGTDIFP</sequence>
<organism evidence="2 3">
    <name type="scientific">Toxoplasma gondii FOU</name>
    <dbReference type="NCBI Taxonomy" id="943167"/>
    <lineage>
        <taxon>Eukaryota</taxon>
        <taxon>Sar</taxon>
        <taxon>Alveolata</taxon>
        <taxon>Apicomplexa</taxon>
        <taxon>Conoidasida</taxon>
        <taxon>Coccidia</taxon>
        <taxon>Eucoccidiorida</taxon>
        <taxon>Eimeriorina</taxon>
        <taxon>Sarcocystidae</taxon>
        <taxon>Toxoplasma</taxon>
    </lineage>
</organism>
<dbReference type="EMBL" id="AEYH02000205">
    <property type="protein sequence ID" value="KFG55708.1"/>
    <property type="molecule type" value="Genomic_DNA"/>
</dbReference>
<gene>
    <name evidence="2" type="ORF">TGFOU_402690</name>
</gene>
<evidence type="ECO:0000313" key="2">
    <source>
        <dbReference type="EMBL" id="KFG55708.1"/>
    </source>
</evidence>